<reference evidence="2 3" key="1">
    <citation type="submission" date="2023-06" db="EMBL/GenBank/DDBJ databases">
        <title>Parasedimentitalea psychrophila sp. nov., a psychrophilic bacterium isolated from deep-sea sediment.</title>
        <authorList>
            <person name="Li A."/>
        </authorList>
    </citation>
    <scope>NUCLEOTIDE SEQUENCE [LARGE SCALE GENOMIC DNA]</scope>
    <source>
        <strain evidence="2 3">QS115</strain>
    </source>
</reference>
<dbReference type="PANTHER" id="PTHR21310">
    <property type="entry name" value="AMINOGLYCOSIDE PHOSPHOTRANSFERASE-RELATED-RELATED"/>
    <property type="match status" value="1"/>
</dbReference>
<dbReference type="SUPFAM" id="SSF56112">
    <property type="entry name" value="Protein kinase-like (PK-like)"/>
    <property type="match status" value="1"/>
</dbReference>
<dbReference type="InterPro" id="IPR002575">
    <property type="entry name" value="Aminoglycoside_PTrfase"/>
</dbReference>
<sequence length="338" mass="37150">MPSDDWHNILPPMLQEAGLVASSISDIAPLTGGVSSDIIRFRTDDGRQFCAKRALSKLKVAEDWTVPLERNSYEVAWLRRANSIIPGAAPQVIADSAEFGTVILEFLPPEQFDNWKSLMLAGDADPDIAATVGATLGHLHAATSNDPEVAETFATDSLFDALRLDPYLRFTATVHLDLSEKILAVLAQTAATQTALVHGDFSPKNILIRKSDNQPVILDAECAWYGDPAFDAAFCLNHFLLKAAHIPQLEPAFLTSAIHFYDAWIACFPPQQQAMVTRHVLQLLPCLLLARIDGKSPAEYLTTTQRTLVRSAARELISQDHRTLAQLISDFAQLVQNK</sequence>
<dbReference type="InterPro" id="IPR011009">
    <property type="entry name" value="Kinase-like_dom_sf"/>
</dbReference>
<evidence type="ECO:0000313" key="2">
    <source>
        <dbReference type="EMBL" id="WIY24757.1"/>
    </source>
</evidence>
<keyword evidence="3" id="KW-1185">Reference proteome</keyword>
<dbReference type="Gene3D" id="3.30.200.20">
    <property type="entry name" value="Phosphorylase Kinase, domain 1"/>
    <property type="match status" value="1"/>
</dbReference>
<dbReference type="EMBL" id="CP127247">
    <property type="protein sequence ID" value="WIY24757.1"/>
    <property type="molecule type" value="Genomic_DNA"/>
</dbReference>
<gene>
    <name evidence="2" type="ORF">QPJ95_19935</name>
</gene>
<dbReference type="Gene3D" id="3.90.1200.10">
    <property type="match status" value="1"/>
</dbReference>
<dbReference type="EC" id="2.7.1.-" evidence="2"/>
<dbReference type="GO" id="GO:0016740">
    <property type="term" value="F:transferase activity"/>
    <property type="evidence" value="ECO:0007669"/>
    <property type="project" value="UniProtKB-KW"/>
</dbReference>
<accession>A0A9Y2KZT0</accession>
<proteinExistence type="predicted"/>
<dbReference type="InterPro" id="IPR051678">
    <property type="entry name" value="AGP_Transferase"/>
</dbReference>
<dbReference type="RefSeq" id="WP_270920354.1">
    <property type="nucleotide sequence ID" value="NZ_CP127247.1"/>
</dbReference>
<keyword evidence="2" id="KW-0808">Transferase</keyword>
<protein>
    <submittedName>
        <fullName evidence="2">Aminoglycoside phosphotransferase family protein</fullName>
        <ecNumber evidence="2">2.7.1.-</ecNumber>
    </submittedName>
</protein>
<evidence type="ECO:0000259" key="1">
    <source>
        <dbReference type="Pfam" id="PF01636"/>
    </source>
</evidence>
<organism evidence="2 3">
    <name type="scientific">Parasedimentitalea psychrophila</name>
    <dbReference type="NCBI Taxonomy" id="2997337"/>
    <lineage>
        <taxon>Bacteria</taxon>
        <taxon>Pseudomonadati</taxon>
        <taxon>Pseudomonadota</taxon>
        <taxon>Alphaproteobacteria</taxon>
        <taxon>Rhodobacterales</taxon>
        <taxon>Paracoccaceae</taxon>
        <taxon>Parasedimentitalea</taxon>
    </lineage>
</organism>
<dbReference type="KEGG" id="ppso:QPJ95_19935"/>
<dbReference type="Pfam" id="PF01636">
    <property type="entry name" value="APH"/>
    <property type="match status" value="1"/>
</dbReference>
<dbReference type="AlphaFoldDB" id="A0A9Y2KZT0"/>
<name>A0A9Y2KZT0_9RHOB</name>
<feature type="domain" description="Aminoglycoside phosphotransferase" evidence="1">
    <location>
        <begin position="27"/>
        <end position="239"/>
    </location>
</feature>
<evidence type="ECO:0000313" key="3">
    <source>
        <dbReference type="Proteomes" id="UP001238334"/>
    </source>
</evidence>
<dbReference type="Proteomes" id="UP001238334">
    <property type="component" value="Chromosome"/>
</dbReference>